<sequence length="100" mass="11020">MGDDKPSRERLKEAQAKGLAEETGITEAQASELIEMIGTGRASLVREAWILKKRQTPPASRETRKARVPGRARGLIEWEHPISQHVSSTPPAAPSCRHQS</sequence>
<proteinExistence type="predicted"/>
<evidence type="ECO:0000313" key="2">
    <source>
        <dbReference type="EMBL" id="PAP95433.1"/>
    </source>
</evidence>
<accession>A0A271KI28</accession>
<evidence type="ECO:0000256" key="1">
    <source>
        <dbReference type="SAM" id="MobiDB-lite"/>
    </source>
</evidence>
<organism evidence="2 3">
    <name type="scientific">Mesorhizobium wenxiniae</name>
    <dbReference type="NCBI Taxonomy" id="2014805"/>
    <lineage>
        <taxon>Bacteria</taxon>
        <taxon>Pseudomonadati</taxon>
        <taxon>Pseudomonadota</taxon>
        <taxon>Alphaproteobacteria</taxon>
        <taxon>Hyphomicrobiales</taxon>
        <taxon>Phyllobacteriaceae</taxon>
        <taxon>Mesorhizobium</taxon>
    </lineage>
</organism>
<keyword evidence="3" id="KW-1185">Reference proteome</keyword>
<comment type="caution">
    <text evidence="2">The sequence shown here is derived from an EMBL/GenBank/DDBJ whole genome shotgun (WGS) entry which is preliminary data.</text>
</comment>
<dbReference type="AlphaFoldDB" id="A0A271KI28"/>
<dbReference type="EMBL" id="NPKH01000020">
    <property type="protein sequence ID" value="PAP95433.1"/>
    <property type="molecule type" value="Genomic_DNA"/>
</dbReference>
<reference evidence="2 3" key="1">
    <citation type="submission" date="2017-08" db="EMBL/GenBank/DDBJ databases">
        <title>Mesorhizobium wenxinae sp. nov., a novel rhizobial species isolated from root nodules of chickpea (Cicer arietinum L.).</title>
        <authorList>
            <person name="Zhang J."/>
        </authorList>
    </citation>
    <scope>NUCLEOTIDE SEQUENCE [LARGE SCALE GENOMIC DNA]</scope>
    <source>
        <strain evidence="3">WYCCWR 10019</strain>
    </source>
</reference>
<feature type="region of interest" description="Disordered" evidence="1">
    <location>
        <begin position="81"/>
        <end position="100"/>
    </location>
</feature>
<gene>
    <name evidence="2" type="ORF">CIT31_15610</name>
</gene>
<dbReference type="OrthoDB" id="8101170at2"/>
<protein>
    <recommendedName>
        <fullName evidence="4">DUF3606 domain-containing protein</fullName>
    </recommendedName>
</protein>
<evidence type="ECO:0000313" key="3">
    <source>
        <dbReference type="Proteomes" id="UP000215931"/>
    </source>
</evidence>
<name>A0A271KI28_9HYPH</name>
<dbReference type="Proteomes" id="UP000215931">
    <property type="component" value="Unassembled WGS sequence"/>
</dbReference>
<feature type="compositionally biased region" description="Basic and acidic residues" evidence="1">
    <location>
        <begin position="1"/>
        <end position="15"/>
    </location>
</feature>
<feature type="region of interest" description="Disordered" evidence="1">
    <location>
        <begin position="1"/>
        <end position="24"/>
    </location>
</feature>
<evidence type="ECO:0008006" key="4">
    <source>
        <dbReference type="Google" id="ProtNLM"/>
    </source>
</evidence>